<comment type="pathway">
    <text evidence="2">Amino-acid biosynthesis; L-phenylalanine biosynthesis; L-phenylalanine from L-arogenate: step 1/1.</text>
</comment>
<dbReference type="GO" id="GO:0009094">
    <property type="term" value="P:L-phenylalanine biosynthetic process"/>
    <property type="evidence" value="ECO:0007669"/>
    <property type="project" value="UniProtKB-KW"/>
</dbReference>
<evidence type="ECO:0000259" key="12">
    <source>
        <dbReference type="PROSITE" id="PS51171"/>
    </source>
</evidence>
<dbReference type="CDD" id="cd13631">
    <property type="entry name" value="PBP2_Ct-PDT_like"/>
    <property type="match status" value="1"/>
</dbReference>
<keyword evidence="7" id="KW-0057">Aromatic amino acid biosynthesis</keyword>
<dbReference type="InterPro" id="IPR045865">
    <property type="entry name" value="ACT-like_dom_sf"/>
</dbReference>
<dbReference type="Proteomes" id="UP001515500">
    <property type="component" value="Chromosome 8"/>
</dbReference>
<dbReference type="SUPFAM" id="SSF55021">
    <property type="entry name" value="ACT-like"/>
    <property type="match status" value="1"/>
</dbReference>
<evidence type="ECO:0000256" key="11">
    <source>
        <dbReference type="ARBA" id="ARBA00052579"/>
    </source>
</evidence>
<feature type="domain" description="Prephenate dehydratase" evidence="12">
    <location>
        <begin position="112"/>
        <end position="287"/>
    </location>
</feature>
<accession>A0AB40BVZ3</accession>
<proteinExistence type="predicted"/>
<evidence type="ECO:0000256" key="3">
    <source>
        <dbReference type="ARBA" id="ARBA00022528"/>
    </source>
</evidence>
<dbReference type="GO" id="GO:0047769">
    <property type="term" value="F:arogenate dehydratase activity"/>
    <property type="evidence" value="ECO:0007669"/>
    <property type="project" value="UniProtKB-EC"/>
</dbReference>
<name>A0AB40BVZ3_DIOCR</name>
<evidence type="ECO:0000256" key="2">
    <source>
        <dbReference type="ARBA" id="ARBA00004929"/>
    </source>
</evidence>
<keyword evidence="5" id="KW-0934">Plastid</keyword>
<sequence length="398" mass="43569">MMSLMAVGTSNSIDGLLGLERWDLGGGGRSLNAVACPLSLKWVAGRNVGEKASLKLAGDETAIVPISAAELDRVTMNVDPLEPRKWNRELNFLPKPLSALDLVSSSQGSNVRVAYQGVPGAFSEDAALKAYPMCETVPCEQCEVAFKAVELWVVDKAVLPIENSLGGSIHRNHDLLLCHRLHIVGEVQLAVNHCLMAIPGVRKEEIKRVLSHPHALAQCEFKLAKLGVIRQNVDDTAGAAQFVASNNLKDAGAIASARAAELYGLNIIEENMQDFSHNITRFLVLAREPIIPGTDRPYKTSVVFSLDESPGVLFKALAVFALRDISLLKIESRPQRKRPLRVVDGLNHGTAKYFDYLFYVDFEASMAEPRAQNALSHLQEFATFLRVLGSYPRDLSDC</sequence>
<dbReference type="PROSITE" id="PS51171">
    <property type="entry name" value="PREPHENATE_DEHYDR_3"/>
    <property type="match status" value="1"/>
</dbReference>
<dbReference type="PANTHER" id="PTHR21022:SF20">
    <property type="entry name" value="AROGENATE DEHYDRATASE_PREPHENATE DEHYDRATASE 1, CHLOROPLASTIC"/>
    <property type="match status" value="1"/>
</dbReference>
<organism evidence="14 15">
    <name type="scientific">Dioscorea cayennensis subsp. rotundata</name>
    <name type="common">White Guinea yam</name>
    <name type="synonym">Dioscorea rotundata</name>
    <dbReference type="NCBI Taxonomy" id="55577"/>
    <lineage>
        <taxon>Eukaryota</taxon>
        <taxon>Viridiplantae</taxon>
        <taxon>Streptophyta</taxon>
        <taxon>Embryophyta</taxon>
        <taxon>Tracheophyta</taxon>
        <taxon>Spermatophyta</taxon>
        <taxon>Magnoliopsida</taxon>
        <taxon>Liliopsida</taxon>
        <taxon>Dioscoreales</taxon>
        <taxon>Dioscoreaceae</taxon>
        <taxon>Dioscorea</taxon>
    </lineage>
</organism>
<dbReference type="Gene3D" id="3.30.70.260">
    <property type="match status" value="1"/>
</dbReference>
<comment type="catalytic activity">
    <reaction evidence="11">
        <text>prephenate + H(+) = 3-phenylpyruvate + CO2 + H2O</text>
        <dbReference type="Rhea" id="RHEA:21648"/>
        <dbReference type="ChEBI" id="CHEBI:15377"/>
        <dbReference type="ChEBI" id="CHEBI:15378"/>
        <dbReference type="ChEBI" id="CHEBI:16526"/>
        <dbReference type="ChEBI" id="CHEBI:18005"/>
        <dbReference type="ChEBI" id="CHEBI:29934"/>
        <dbReference type="EC" id="4.2.1.51"/>
    </reaction>
    <physiologicalReaction direction="left-to-right" evidence="11">
        <dbReference type="Rhea" id="RHEA:21649"/>
    </physiologicalReaction>
</comment>
<evidence type="ECO:0000313" key="14">
    <source>
        <dbReference type="Proteomes" id="UP001515500"/>
    </source>
</evidence>
<gene>
    <name evidence="15" type="primary">LOC120267503</name>
</gene>
<comment type="subcellular location">
    <subcellularLocation>
        <location evidence="1">Plastid</location>
        <location evidence="1">Chloroplast stroma</location>
    </subcellularLocation>
</comment>
<dbReference type="Gene3D" id="3.40.190.10">
    <property type="entry name" value="Periplasmic binding protein-like II"/>
    <property type="match status" value="2"/>
</dbReference>
<dbReference type="InterPro" id="IPR002912">
    <property type="entry name" value="ACT_dom"/>
</dbReference>
<keyword evidence="8" id="KW-0584">Phenylalanine biosynthesis</keyword>
<dbReference type="InterPro" id="IPR018528">
    <property type="entry name" value="Preph_deHydtase_CS"/>
</dbReference>
<dbReference type="AlphaFoldDB" id="A0AB40BVZ3"/>
<evidence type="ECO:0000256" key="7">
    <source>
        <dbReference type="ARBA" id="ARBA00023141"/>
    </source>
</evidence>
<evidence type="ECO:0000256" key="5">
    <source>
        <dbReference type="ARBA" id="ARBA00022640"/>
    </source>
</evidence>
<dbReference type="NCBIfam" id="NF008865">
    <property type="entry name" value="PRK11898.1"/>
    <property type="match status" value="1"/>
</dbReference>
<keyword evidence="4" id="KW-0028">Amino-acid biosynthesis</keyword>
<dbReference type="PANTHER" id="PTHR21022">
    <property type="entry name" value="PREPHENATE DEHYDRATASE P PROTEIN"/>
    <property type="match status" value="1"/>
</dbReference>
<evidence type="ECO:0000256" key="8">
    <source>
        <dbReference type="ARBA" id="ARBA00023222"/>
    </source>
</evidence>
<evidence type="ECO:0000313" key="15">
    <source>
        <dbReference type="RefSeq" id="XP_039131113.1"/>
    </source>
</evidence>
<dbReference type="PROSITE" id="PS51671">
    <property type="entry name" value="ACT"/>
    <property type="match status" value="1"/>
</dbReference>
<keyword evidence="14" id="KW-1185">Reference proteome</keyword>
<dbReference type="FunFam" id="3.40.190.10:FF:000028">
    <property type="entry name" value="Arogenate dehydratase"/>
    <property type="match status" value="1"/>
</dbReference>
<dbReference type="InterPro" id="IPR001086">
    <property type="entry name" value="Preph_deHydtase"/>
</dbReference>
<evidence type="ECO:0000256" key="1">
    <source>
        <dbReference type="ARBA" id="ARBA00004470"/>
    </source>
</evidence>
<dbReference type="Pfam" id="PF00800">
    <property type="entry name" value="PDT"/>
    <property type="match status" value="1"/>
</dbReference>
<dbReference type="CDD" id="cd04905">
    <property type="entry name" value="ACT_CM-PDT"/>
    <property type="match status" value="1"/>
</dbReference>
<evidence type="ECO:0000256" key="6">
    <source>
        <dbReference type="ARBA" id="ARBA00022946"/>
    </source>
</evidence>
<dbReference type="GO" id="GO:0004664">
    <property type="term" value="F:prephenate dehydratase activity"/>
    <property type="evidence" value="ECO:0007669"/>
    <property type="project" value="UniProtKB-EC"/>
</dbReference>
<dbReference type="PROSITE" id="PS00857">
    <property type="entry name" value="PREPHENATE_DEHYDR_1"/>
    <property type="match status" value="1"/>
</dbReference>
<dbReference type="GO" id="GO:0009570">
    <property type="term" value="C:chloroplast stroma"/>
    <property type="evidence" value="ECO:0007669"/>
    <property type="project" value="UniProtKB-SubCell"/>
</dbReference>
<reference evidence="15" key="1">
    <citation type="submission" date="2025-08" db="UniProtKB">
        <authorList>
            <consortium name="RefSeq"/>
        </authorList>
    </citation>
    <scope>IDENTIFICATION</scope>
</reference>
<dbReference type="FunFam" id="3.40.190.10:FF:000031">
    <property type="entry name" value="Arogenate dehydratase"/>
    <property type="match status" value="1"/>
</dbReference>
<evidence type="ECO:0000256" key="4">
    <source>
        <dbReference type="ARBA" id="ARBA00022605"/>
    </source>
</evidence>
<dbReference type="SUPFAM" id="SSF53850">
    <property type="entry name" value="Periplasmic binding protein-like II"/>
    <property type="match status" value="1"/>
</dbReference>
<keyword evidence="6" id="KW-0809">Transit peptide</keyword>
<feature type="domain" description="ACT" evidence="13">
    <location>
        <begin position="301"/>
        <end position="392"/>
    </location>
</feature>
<dbReference type="RefSeq" id="XP_039131113.1">
    <property type="nucleotide sequence ID" value="XM_039275179.1"/>
</dbReference>
<dbReference type="FunFam" id="3.30.70.260:FF:000028">
    <property type="entry name" value="Arogenate dehydratase"/>
    <property type="match status" value="1"/>
</dbReference>
<keyword evidence="3" id="KW-0150">Chloroplast</keyword>
<evidence type="ECO:0000259" key="13">
    <source>
        <dbReference type="PROSITE" id="PS51671"/>
    </source>
</evidence>
<evidence type="ECO:0000256" key="10">
    <source>
        <dbReference type="ARBA" id="ARBA00050723"/>
    </source>
</evidence>
<comment type="catalytic activity">
    <reaction evidence="10">
        <text>L-arogenate + H(+) = L-phenylalanine + CO2 + H2O</text>
        <dbReference type="Rhea" id="RHEA:12536"/>
        <dbReference type="ChEBI" id="CHEBI:15377"/>
        <dbReference type="ChEBI" id="CHEBI:15378"/>
        <dbReference type="ChEBI" id="CHEBI:16526"/>
        <dbReference type="ChEBI" id="CHEBI:58095"/>
        <dbReference type="ChEBI" id="CHEBI:58180"/>
        <dbReference type="EC" id="4.2.1.91"/>
    </reaction>
    <physiologicalReaction direction="left-to-right" evidence="10">
        <dbReference type="Rhea" id="RHEA:12537"/>
    </physiologicalReaction>
</comment>
<dbReference type="GeneID" id="120267503"/>
<protein>
    <submittedName>
        <fullName evidence="15">Arogenate dehydratase/prephenate dehydratase 1, chloroplastic-like</fullName>
    </submittedName>
</protein>
<evidence type="ECO:0000256" key="9">
    <source>
        <dbReference type="ARBA" id="ARBA00023239"/>
    </source>
</evidence>
<keyword evidence="9" id="KW-0456">Lyase</keyword>